<sequence>MTETRGVFAPETVADAKARFEAVGPAAQAVTKATAREMEFSKAEYDDRVTSSVVETAREAVFASLLVVAVGSYEEFAAARTEHPDAEVVQHGSQDVANAVWHYVPFADAIVAATFEAEADAAVATLRRIAFGEYYREAVE</sequence>
<dbReference type="GeneID" id="68695071"/>
<reference evidence="1 3" key="1">
    <citation type="journal article" date="2019" name="Microbiol. Resour. Announc.">
        <title>The Genome Sequence of the Halobacterium salinarum Type Strain Is Closely Related to That of Laboratory Strains NRC-1 and R1.</title>
        <authorList>
            <person name="Pfeiffer F."/>
            <person name="Marchfelder A."/>
            <person name="Habermann B."/>
            <person name="Dyall-Smith M.L."/>
        </authorList>
    </citation>
    <scope>NUCLEOTIDE SEQUENCE [LARGE SCALE GENOMIC DNA]</scope>
    <source>
        <strain evidence="1">91-R6</strain>
        <strain evidence="3">ATCC 33171 / DSM 3754 / JCM 8978 / NBRC 102687 / NCIMB 764 / 91-R6</strain>
    </source>
</reference>
<dbReference type="RefSeq" id="WP_010903925.1">
    <property type="nucleotide sequence ID" value="NZ_VRYN01000001.1"/>
</dbReference>
<accession>A0A4D6GQB7</accession>
<proteinExistence type="predicted"/>
<evidence type="ECO:0000313" key="1">
    <source>
        <dbReference type="EMBL" id="QCC43880.1"/>
    </source>
</evidence>
<evidence type="ECO:0000313" key="3">
    <source>
        <dbReference type="Proteomes" id="UP000296216"/>
    </source>
</evidence>
<gene>
    <name evidence="2" type="ORF">APQ99_00904</name>
    <name evidence="1" type="ORF">HBSAL_00665</name>
</gene>
<protein>
    <submittedName>
        <fullName evidence="1">Uncharacterized protein</fullName>
    </submittedName>
</protein>
<dbReference type="Proteomes" id="UP000296216">
    <property type="component" value="Chromosome"/>
</dbReference>
<dbReference type="EMBL" id="VRYN01000001">
    <property type="protein sequence ID" value="TYO82375.1"/>
    <property type="molecule type" value="Genomic_DNA"/>
</dbReference>
<evidence type="ECO:0000313" key="2">
    <source>
        <dbReference type="EMBL" id="TYO82375.1"/>
    </source>
</evidence>
<reference evidence="1" key="3">
    <citation type="journal article" name="MicrobiologyOpen">
        <title>Whole-genome comparison between the type strain of Halobacterium salinarum (DSM 3754(T)) and the laboratory strains R1 and NRC-1.</title>
        <authorList>
            <person name="Pfeiffer F."/>
            <person name="Losensky G."/>
            <person name="Marchfelder A."/>
            <person name="Habermann B."/>
            <person name="Dyall-Smith M."/>
        </authorList>
    </citation>
    <scope>NUCLEOTIDE SEQUENCE</scope>
    <source>
        <strain evidence="1">91-R6</strain>
    </source>
</reference>
<dbReference type="InterPro" id="IPR043832">
    <property type="entry name" value="DUF5809"/>
</dbReference>
<evidence type="ECO:0000313" key="4">
    <source>
        <dbReference type="Proteomes" id="UP000323075"/>
    </source>
</evidence>
<dbReference type="EMBL" id="CP038631">
    <property type="protein sequence ID" value="QCC43880.1"/>
    <property type="molecule type" value="Genomic_DNA"/>
</dbReference>
<name>A0A4D6GQB7_HALS9</name>
<dbReference type="Proteomes" id="UP000323075">
    <property type="component" value="Unassembled WGS sequence"/>
</dbReference>
<organism evidence="1 3">
    <name type="scientific">Halobacterium salinarum (strain ATCC 33171 / DSM 3754 / JCM 8978 / NBRC 102687 / NCIMB 764 / 91-R6)</name>
    <dbReference type="NCBI Taxonomy" id="2597657"/>
    <lineage>
        <taxon>Archaea</taxon>
        <taxon>Methanobacteriati</taxon>
        <taxon>Methanobacteriota</taxon>
        <taxon>Stenosarchaea group</taxon>
        <taxon>Halobacteria</taxon>
        <taxon>Halobacteriales</taxon>
        <taxon>Halobacteriaceae</taxon>
        <taxon>Halobacterium</taxon>
    </lineage>
</organism>
<dbReference type="AlphaFoldDB" id="A0A4D6GQB7"/>
<dbReference type="Pfam" id="PF19125">
    <property type="entry name" value="DUF5809"/>
    <property type="match status" value="1"/>
</dbReference>
<reference evidence="2 4" key="2">
    <citation type="submission" date="2019-07" db="EMBL/GenBank/DDBJ databases">
        <title>Genomic Encyclopedia of Archaeal and Bacterial Type Strains, Phase II (KMG-II): from individual species to whole genera.</title>
        <authorList>
            <person name="Goeker M."/>
        </authorList>
    </citation>
    <scope>NUCLEOTIDE SEQUENCE [LARGE SCALE GENOMIC DNA]</scope>
    <source>
        <strain evidence="2 4">DSM 3754</strain>
    </source>
</reference>